<protein>
    <submittedName>
        <fullName evidence="2">Uncharacterized protein</fullName>
    </submittedName>
</protein>
<feature type="region of interest" description="Disordered" evidence="1">
    <location>
        <begin position="11"/>
        <end position="51"/>
    </location>
</feature>
<evidence type="ECO:0000313" key="2">
    <source>
        <dbReference type="EMBL" id="JAH59261.1"/>
    </source>
</evidence>
<reference evidence="2" key="1">
    <citation type="submission" date="2014-11" db="EMBL/GenBank/DDBJ databases">
        <authorList>
            <person name="Amaro Gonzalez C."/>
        </authorList>
    </citation>
    <scope>NUCLEOTIDE SEQUENCE</scope>
</reference>
<dbReference type="EMBL" id="GBXM01049316">
    <property type="protein sequence ID" value="JAH59261.1"/>
    <property type="molecule type" value="Transcribed_RNA"/>
</dbReference>
<reference evidence="2" key="2">
    <citation type="journal article" date="2015" name="Fish Shellfish Immunol.">
        <title>Early steps in the European eel (Anguilla anguilla)-Vibrio vulnificus interaction in the gills: Role of the RtxA13 toxin.</title>
        <authorList>
            <person name="Callol A."/>
            <person name="Pajuelo D."/>
            <person name="Ebbesson L."/>
            <person name="Teles M."/>
            <person name="MacKenzie S."/>
            <person name="Amaro C."/>
        </authorList>
    </citation>
    <scope>NUCLEOTIDE SEQUENCE</scope>
</reference>
<organism evidence="2">
    <name type="scientific">Anguilla anguilla</name>
    <name type="common">European freshwater eel</name>
    <name type="synonym">Muraena anguilla</name>
    <dbReference type="NCBI Taxonomy" id="7936"/>
    <lineage>
        <taxon>Eukaryota</taxon>
        <taxon>Metazoa</taxon>
        <taxon>Chordata</taxon>
        <taxon>Craniata</taxon>
        <taxon>Vertebrata</taxon>
        <taxon>Euteleostomi</taxon>
        <taxon>Actinopterygii</taxon>
        <taxon>Neopterygii</taxon>
        <taxon>Teleostei</taxon>
        <taxon>Anguilliformes</taxon>
        <taxon>Anguillidae</taxon>
        <taxon>Anguilla</taxon>
    </lineage>
</organism>
<dbReference type="AlphaFoldDB" id="A0A0E9U0G4"/>
<sequence length="51" mass="5869">MCCLPATLCSPPTELQSHRSHRSISPLSMRKGRTQRTQGRPIDKPIEFQYK</sequence>
<name>A0A0E9U0G4_ANGAN</name>
<proteinExistence type="predicted"/>
<evidence type="ECO:0000256" key="1">
    <source>
        <dbReference type="SAM" id="MobiDB-lite"/>
    </source>
</evidence>
<accession>A0A0E9U0G4</accession>
<feature type="compositionally biased region" description="Basic and acidic residues" evidence="1">
    <location>
        <begin position="41"/>
        <end position="51"/>
    </location>
</feature>